<dbReference type="EMBL" id="JARYMX010000008">
    <property type="protein sequence ID" value="KAJ9537663.1"/>
    <property type="molecule type" value="Genomic_DNA"/>
</dbReference>
<reference evidence="2" key="1">
    <citation type="submission" date="2023-03" db="EMBL/GenBank/DDBJ databases">
        <title>Chromosome-scale reference genome and RAD-based genetic map of yellow starthistle (Centaurea solstitialis) reveal putative structural variation and QTLs associated with invader traits.</title>
        <authorList>
            <person name="Reatini B."/>
            <person name="Cang F.A."/>
            <person name="Jiang Q."/>
            <person name="Mckibben M.T.W."/>
            <person name="Barker M.S."/>
            <person name="Rieseberg L.H."/>
            <person name="Dlugosch K.M."/>
        </authorList>
    </citation>
    <scope>NUCLEOTIDE SEQUENCE</scope>
    <source>
        <strain evidence="2">CAN-66</strain>
        <tissue evidence="2">Leaf</tissue>
    </source>
</reference>
<keyword evidence="1" id="KW-0472">Membrane</keyword>
<organism evidence="2 3">
    <name type="scientific">Centaurea solstitialis</name>
    <name type="common">yellow star-thistle</name>
    <dbReference type="NCBI Taxonomy" id="347529"/>
    <lineage>
        <taxon>Eukaryota</taxon>
        <taxon>Viridiplantae</taxon>
        <taxon>Streptophyta</taxon>
        <taxon>Embryophyta</taxon>
        <taxon>Tracheophyta</taxon>
        <taxon>Spermatophyta</taxon>
        <taxon>Magnoliopsida</taxon>
        <taxon>eudicotyledons</taxon>
        <taxon>Gunneridae</taxon>
        <taxon>Pentapetalae</taxon>
        <taxon>asterids</taxon>
        <taxon>campanulids</taxon>
        <taxon>Asterales</taxon>
        <taxon>Asteraceae</taxon>
        <taxon>Carduoideae</taxon>
        <taxon>Cardueae</taxon>
        <taxon>Centaureinae</taxon>
        <taxon>Centaurea</taxon>
    </lineage>
</organism>
<protein>
    <submittedName>
        <fullName evidence="2">Uncharacterized protein</fullName>
    </submittedName>
</protein>
<comment type="caution">
    <text evidence="2">The sequence shown here is derived from an EMBL/GenBank/DDBJ whole genome shotgun (WGS) entry which is preliminary data.</text>
</comment>
<keyword evidence="1" id="KW-1133">Transmembrane helix</keyword>
<feature type="transmembrane region" description="Helical" evidence="1">
    <location>
        <begin position="148"/>
        <end position="170"/>
    </location>
</feature>
<gene>
    <name evidence="2" type="ORF">OSB04_030396</name>
</gene>
<dbReference type="Proteomes" id="UP001172457">
    <property type="component" value="Chromosome 8"/>
</dbReference>
<feature type="non-terminal residue" evidence="2">
    <location>
        <position position="266"/>
    </location>
</feature>
<evidence type="ECO:0000256" key="1">
    <source>
        <dbReference type="SAM" id="Phobius"/>
    </source>
</evidence>
<name>A0AA38SF23_9ASTR</name>
<feature type="transmembrane region" description="Helical" evidence="1">
    <location>
        <begin position="177"/>
        <end position="195"/>
    </location>
</feature>
<keyword evidence="1" id="KW-0812">Transmembrane</keyword>
<proteinExistence type="predicted"/>
<accession>A0AA38SF23</accession>
<keyword evidence="3" id="KW-1185">Reference proteome</keyword>
<dbReference type="AlphaFoldDB" id="A0AA38SF23"/>
<sequence>MAFAANPLALSVPDPIFESWLRDSGYLEVLDQRTSDLHRISTAAAATHHHHNRRFQLHNHRSAFRRQYRIFPIGIVILHRNHTLSIHTKSVLEAHERRLLWRYSVVDPRVLRLLRLVFISVVSFASSYESYGERQAILSQLRYAVHRLLRLLSCCFVAANVLVLFCCCYCVRYQIPIALVGLVSSLALWDLFAYWGKRWGLDDYPIARECLLRLLQCVNVFYLASTYQYESSASLSSNDAACLIPEANSRQANNKSKTKIEIFAYK</sequence>
<evidence type="ECO:0000313" key="2">
    <source>
        <dbReference type="EMBL" id="KAJ9537663.1"/>
    </source>
</evidence>
<evidence type="ECO:0000313" key="3">
    <source>
        <dbReference type="Proteomes" id="UP001172457"/>
    </source>
</evidence>